<dbReference type="EMBL" id="LBWB01000024">
    <property type="protein sequence ID" value="KKQ99327.1"/>
    <property type="molecule type" value="Genomic_DNA"/>
</dbReference>
<protein>
    <submittedName>
        <fullName evidence="3">Uncharacterized protein</fullName>
    </submittedName>
</protein>
<organism evidence="3 4">
    <name type="scientific">Candidatus Woesebacteria bacterium GW2011_GWB1_39_12</name>
    <dbReference type="NCBI Taxonomy" id="1618574"/>
    <lineage>
        <taxon>Bacteria</taxon>
        <taxon>Candidatus Woeseibacteriota</taxon>
    </lineage>
</organism>
<evidence type="ECO:0000256" key="1">
    <source>
        <dbReference type="SAM" id="Coils"/>
    </source>
</evidence>
<keyword evidence="1" id="KW-0175">Coiled coil</keyword>
<feature type="region of interest" description="Disordered" evidence="2">
    <location>
        <begin position="1"/>
        <end position="63"/>
    </location>
</feature>
<evidence type="ECO:0000256" key="2">
    <source>
        <dbReference type="SAM" id="MobiDB-lite"/>
    </source>
</evidence>
<evidence type="ECO:0000313" key="4">
    <source>
        <dbReference type="Proteomes" id="UP000033881"/>
    </source>
</evidence>
<evidence type="ECO:0000313" key="3">
    <source>
        <dbReference type="EMBL" id="KKQ99327.1"/>
    </source>
</evidence>
<feature type="coiled-coil region" evidence="1">
    <location>
        <begin position="88"/>
        <end position="156"/>
    </location>
</feature>
<proteinExistence type="predicted"/>
<reference evidence="3 4" key="1">
    <citation type="journal article" date="2015" name="Nature">
        <title>rRNA introns, odd ribosomes, and small enigmatic genomes across a large radiation of phyla.</title>
        <authorList>
            <person name="Brown C.T."/>
            <person name="Hug L.A."/>
            <person name="Thomas B.C."/>
            <person name="Sharon I."/>
            <person name="Castelle C.J."/>
            <person name="Singh A."/>
            <person name="Wilkins M.J."/>
            <person name="Williams K.H."/>
            <person name="Banfield J.F."/>
        </authorList>
    </citation>
    <scope>NUCLEOTIDE SEQUENCE [LARGE SCALE GENOMIC DNA]</scope>
</reference>
<dbReference type="Proteomes" id="UP000033881">
    <property type="component" value="Unassembled WGS sequence"/>
</dbReference>
<dbReference type="AlphaFoldDB" id="A0A0G0M7W0"/>
<sequence length="158" mass="18326">MTLATKLLGWGRQKGAKHGYPKLAKQSKTPKGVTSSVESTGTTQHKFLKKDDHSPLRDQHGNSYGFTIPDNILNHPDWKSPENISKEIELKRRQIENIDNAISQFNQRKKDNVNDKYQHHNEPDAIKEYAYYNKRIKELQKERADIKGQILLLEFNQS</sequence>
<name>A0A0G0M7W0_9BACT</name>
<accession>A0A0G0M7W0</accession>
<dbReference type="STRING" id="1618574.UT24_C0024G0002"/>
<gene>
    <name evidence="3" type="ORF">UT24_C0024G0002</name>
</gene>
<feature type="compositionally biased region" description="Basic and acidic residues" evidence="2">
    <location>
        <begin position="49"/>
        <end position="60"/>
    </location>
</feature>
<comment type="caution">
    <text evidence="3">The sequence shown here is derived from an EMBL/GenBank/DDBJ whole genome shotgun (WGS) entry which is preliminary data.</text>
</comment>
<feature type="compositionally biased region" description="Low complexity" evidence="2">
    <location>
        <begin position="32"/>
        <end position="43"/>
    </location>
</feature>